<dbReference type="EMBL" id="KN824356">
    <property type="protein sequence ID" value="KIM22420.1"/>
    <property type="molecule type" value="Genomic_DNA"/>
</dbReference>
<evidence type="ECO:0000313" key="3">
    <source>
        <dbReference type="Proteomes" id="UP000054097"/>
    </source>
</evidence>
<evidence type="ECO:0000313" key="2">
    <source>
        <dbReference type="EMBL" id="KIM22420.1"/>
    </source>
</evidence>
<keyword evidence="1" id="KW-1133">Transmembrane helix</keyword>
<organism evidence="2 3">
    <name type="scientific">Serendipita vermifera MAFF 305830</name>
    <dbReference type="NCBI Taxonomy" id="933852"/>
    <lineage>
        <taxon>Eukaryota</taxon>
        <taxon>Fungi</taxon>
        <taxon>Dikarya</taxon>
        <taxon>Basidiomycota</taxon>
        <taxon>Agaricomycotina</taxon>
        <taxon>Agaricomycetes</taxon>
        <taxon>Sebacinales</taxon>
        <taxon>Serendipitaceae</taxon>
        <taxon>Serendipita</taxon>
    </lineage>
</organism>
<keyword evidence="3" id="KW-1185">Reference proteome</keyword>
<feature type="transmembrane region" description="Helical" evidence="1">
    <location>
        <begin position="142"/>
        <end position="159"/>
    </location>
</feature>
<keyword evidence="1" id="KW-0472">Membrane</keyword>
<gene>
    <name evidence="2" type="ORF">M408DRAFT_323684</name>
</gene>
<dbReference type="HOGENOM" id="CLU_1563830_0_0_1"/>
<feature type="transmembrane region" description="Helical" evidence="1">
    <location>
        <begin position="13"/>
        <end position="32"/>
    </location>
</feature>
<evidence type="ECO:0000256" key="1">
    <source>
        <dbReference type="SAM" id="Phobius"/>
    </source>
</evidence>
<keyword evidence="1" id="KW-0812">Transmembrane</keyword>
<feature type="transmembrane region" description="Helical" evidence="1">
    <location>
        <begin position="100"/>
        <end position="122"/>
    </location>
</feature>
<reference evidence="2 3" key="1">
    <citation type="submission" date="2014-04" db="EMBL/GenBank/DDBJ databases">
        <authorList>
            <consortium name="DOE Joint Genome Institute"/>
            <person name="Kuo A."/>
            <person name="Zuccaro A."/>
            <person name="Kohler A."/>
            <person name="Nagy L.G."/>
            <person name="Floudas D."/>
            <person name="Copeland A."/>
            <person name="Barry K.W."/>
            <person name="Cichocki N."/>
            <person name="Veneault-Fourrey C."/>
            <person name="LaButti K."/>
            <person name="Lindquist E.A."/>
            <person name="Lipzen A."/>
            <person name="Lundell T."/>
            <person name="Morin E."/>
            <person name="Murat C."/>
            <person name="Sun H."/>
            <person name="Tunlid A."/>
            <person name="Henrissat B."/>
            <person name="Grigoriev I.V."/>
            <person name="Hibbett D.S."/>
            <person name="Martin F."/>
            <person name="Nordberg H.P."/>
            <person name="Cantor M.N."/>
            <person name="Hua S.X."/>
        </authorList>
    </citation>
    <scope>NUCLEOTIDE SEQUENCE [LARGE SCALE GENOMIC DNA]</scope>
    <source>
        <strain evidence="2 3">MAFF 305830</strain>
    </source>
</reference>
<dbReference type="OrthoDB" id="5427664at2759"/>
<protein>
    <submittedName>
        <fullName evidence="2">Uncharacterized protein</fullName>
    </submittedName>
</protein>
<dbReference type="Proteomes" id="UP000054097">
    <property type="component" value="Unassembled WGS sequence"/>
</dbReference>
<accession>A0A0C3ACP1</accession>
<proteinExistence type="predicted"/>
<reference evidence="3" key="2">
    <citation type="submission" date="2015-01" db="EMBL/GenBank/DDBJ databases">
        <title>Evolutionary Origins and Diversification of the Mycorrhizal Mutualists.</title>
        <authorList>
            <consortium name="DOE Joint Genome Institute"/>
            <consortium name="Mycorrhizal Genomics Consortium"/>
            <person name="Kohler A."/>
            <person name="Kuo A."/>
            <person name="Nagy L.G."/>
            <person name="Floudas D."/>
            <person name="Copeland A."/>
            <person name="Barry K.W."/>
            <person name="Cichocki N."/>
            <person name="Veneault-Fourrey C."/>
            <person name="LaButti K."/>
            <person name="Lindquist E.A."/>
            <person name="Lipzen A."/>
            <person name="Lundell T."/>
            <person name="Morin E."/>
            <person name="Murat C."/>
            <person name="Riley R."/>
            <person name="Ohm R."/>
            <person name="Sun H."/>
            <person name="Tunlid A."/>
            <person name="Henrissat B."/>
            <person name="Grigoriev I.V."/>
            <person name="Hibbett D.S."/>
            <person name="Martin F."/>
        </authorList>
    </citation>
    <scope>NUCLEOTIDE SEQUENCE [LARGE SCALE GENOMIC DNA]</scope>
    <source>
        <strain evidence="3">MAFF 305830</strain>
    </source>
</reference>
<dbReference type="AlphaFoldDB" id="A0A0C3ACP1"/>
<name>A0A0C3ACP1_SERVB</name>
<sequence>MFQSYSIVPSGRVVGYTLVTLLFVMYTGYIIWLHNPALLKKMAFLARKQAVLPLERDVEWTQRNQNADSHNNTERHASRPFLNIKINLQSILNSSVNVDFILISGLLLFLVIPGVVIGELLIKRSNFAPDPDPRSDWQFGQVLPMFLVIIPLVGLLGSFREHGLRRMPVAE</sequence>